<dbReference type="PANTHER" id="PTHR33376">
    <property type="match status" value="1"/>
</dbReference>
<dbReference type="Gene3D" id="3.40.190.170">
    <property type="entry name" value="Bacterial extracellular solute-binding protein, family 7"/>
    <property type="match status" value="1"/>
</dbReference>
<dbReference type="PANTHER" id="PTHR33376:SF2">
    <property type="entry name" value="DICARBOXYLATE-BINDING PERIPLASMIC PROTEIN"/>
    <property type="match status" value="1"/>
</dbReference>
<protein>
    <submittedName>
        <fullName evidence="3">C4-dicarboxylate ABC transporter substrate-binding protein</fullName>
    </submittedName>
</protein>
<dbReference type="InterPro" id="IPR004682">
    <property type="entry name" value="TRAP_DctP"/>
</dbReference>
<dbReference type="NCBIfam" id="NF037995">
    <property type="entry name" value="TRAP_S1"/>
    <property type="match status" value="1"/>
</dbReference>
<comment type="caution">
    <text evidence="3">The sequence shown here is derived from an EMBL/GenBank/DDBJ whole genome shotgun (WGS) entry which is preliminary data.</text>
</comment>
<dbReference type="SUPFAM" id="SSF53850">
    <property type="entry name" value="Periplasmic binding protein-like II"/>
    <property type="match status" value="1"/>
</dbReference>
<evidence type="ECO:0000256" key="1">
    <source>
        <dbReference type="ARBA" id="ARBA00022729"/>
    </source>
</evidence>
<dbReference type="CDD" id="cd13671">
    <property type="entry name" value="PBP2_TRAP_SBP_like_3"/>
    <property type="match status" value="1"/>
</dbReference>
<reference evidence="3 4" key="1">
    <citation type="submission" date="2013-08" db="EMBL/GenBank/DDBJ databases">
        <authorList>
            <person name="Huang J."/>
            <person name="Wang G."/>
        </authorList>
    </citation>
    <scope>NUCLEOTIDE SEQUENCE [LARGE SCALE GENOMIC DNA]</scope>
    <source>
        <strain evidence="3 4">JSM 076056</strain>
    </source>
</reference>
<dbReference type="RefSeq" id="WP_026801616.1">
    <property type="nucleotide sequence ID" value="NZ_AULI01000020.1"/>
</dbReference>
<dbReference type="GO" id="GO:0030288">
    <property type="term" value="C:outer membrane-bounded periplasmic space"/>
    <property type="evidence" value="ECO:0007669"/>
    <property type="project" value="InterPro"/>
</dbReference>
<dbReference type="eggNOG" id="COG1638">
    <property type="taxonomic scope" value="Bacteria"/>
</dbReference>
<keyword evidence="1 2" id="KW-0732">Signal</keyword>
<dbReference type="PIRSF" id="PIRSF006470">
    <property type="entry name" value="DctB"/>
    <property type="match status" value="1"/>
</dbReference>
<dbReference type="PROSITE" id="PS51257">
    <property type="entry name" value="PROKAR_LIPOPROTEIN"/>
    <property type="match status" value="1"/>
</dbReference>
<feature type="signal peptide" evidence="2">
    <location>
        <begin position="1"/>
        <end position="19"/>
    </location>
</feature>
<proteinExistence type="predicted"/>
<dbReference type="InterPro" id="IPR018389">
    <property type="entry name" value="DctP_fam"/>
</dbReference>
<dbReference type="AlphaFoldDB" id="A0A0A5GFR8"/>
<dbReference type="Pfam" id="PF03480">
    <property type="entry name" value="DctP"/>
    <property type="match status" value="1"/>
</dbReference>
<dbReference type="GO" id="GO:0055085">
    <property type="term" value="P:transmembrane transport"/>
    <property type="evidence" value="ECO:0007669"/>
    <property type="project" value="InterPro"/>
</dbReference>
<dbReference type="InterPro" id="IPR038404">
    <property type="entry name" value="TRAP_DctP_sf"/>
</dbReference>
<evidence type="ECO:0000313" key="3">
    <source>
        <dbReference type="EMBL" id="KGX89965.1"/>
    </source>
</evidence>
<accession>A0A0A5GFR8</accession>
<dbReference type="NCBIfam" id="TIGR00787">
    <property type="entry name" value="dctP"/>
    <property type="match status" value="1"/>
</dbReference>
<feature type="chain" id="PRO_5039069061" evidence="2">
    <location>
        <begin position="20"/>
        <end position="336"/>
    </location>
</feature>
<dbReference type="Proteomes" id="UP000030528">
    <property type="component" value="Unassembled WGS sequence"/>
</dbReference>
<dbReference type="GO" id="GO:0030246">
    <property type="term" value="F:carbohydrate binding"/>
    <property type="evidence" value="ECO:0007669"/>
    <property type="project" value="TreeGrafter"/>
</dbReference>
<dbReference type="EMBL" id="AVPE01000018">
    <property type="protein sequence ID" value="KGX89965.1"/>
    <property type="molecule type" value="Genomic_DNA"/>
</dbReference>
<name>A0A0A5GFR8_9BACI</name>
<gene>
    <name evidence="3" type="ORF">N781_08775</name>
</gene>
<sequence>MKKWLGALMMVTLSFGLLVGCGNEDSEASGKGDEASSGKELKLAHNLSEDHAVHKALVKFKEGVEEKTDMSVKIFANGVLGSEKEVLEQLQSGAVDMTKVSAGALESFSDEYSVFSLPYIFESKEHYHKVMGSDIVQGIYQSTEDKGFRGLTYFDAGARSFYTKDTQIETPSDLDGLKIRVMDSPTAIKMVELMGGTPTPMPYAEIYTALQQGVVDGAESNPTALTTGKHGEVSKAFSRNEHTMIPDIAIISQKTWDSLSEEQQQAFTEAAEEATDYHRDVWNEAVAKAEEESKEMGVTFYEVDKEPFIEAVQPMFEEAKEDERIAEIINGIKEMN</sequence>
<evidence type="ECO:0000256" key="2">
    <source>
        <dbReference type="SAM" id="SignalP"/>
    </source>
</evidence>
<keyword evidence="4" id="KW-1185">Reference proteome</keyword>
<evidence type="ECO:0000313" key="4">
    <source>
        <dbReference type="Proteomes" id="UP000030528"/>
    </source>
</evidence>
<organism evidence="3 4">
    <name type="scientific">Pontibacillus halophilus JSM 076056 = DSM 19796</name>
    <dbReference type="NCBI Taxonomy" id="1385510"/>
    <lineage>
        <taxon>Bacteria</taxon>
        <taxon>Bacillati</taxon>
        <taxon>Bacillota</taxon>
        <taxon>Bacilli</taxon>
        <taxon>Bacillales</taxon>
        <taxon>Bacillaceae</taxon>
        <taxon>Pontibacillus</taxon>
    </lineage>
</organism>
<dbReference type="OrthoDB" id="9776801at2"/>
<dbReference type="STRING" id="1385510.GCA_000425205_03425"/>